<accession>A0A317XYW3</accession>
<sequence length="86" mass="9582">MVYSRVLRSALWLLAASAWRKRKHKLGHGSVSFMGGLTAASGGKLDPRLTAAPSTAPVRLPWKDEVREHHRYPTCSILELVNDMDI</sequence>
<reference evidence="1 2" key="1">
    <citation type="journal article" date="2018" name="Mol. Biol. Evol.">
        <title>Broad Genomic Sampling Reveals a Smut Pathogenic Ancestry of the Fungal Clade Ustilaginomycotina.</title>
        <authorList>
            <person name="Kijpornyongpan T."/>
            <person name="Mondo S.J."/>
            <person name="Barry K."/>
            <person name="Sandor L."/>
            <person name="Lee J."/>
            <person name="Lipzen A."/>
            <person name="Pangilinan J."/>
            <person name="LaButti K."/>
            <person name="Hainaut M."/>
            <person name="Henrissat B."/>
            <person name="Grigoriev I.V."/>
            <person name="Spatafora J.W."/>
            <person name="Aime M.C."/>
        </authorList>
    </citation>
    <scope>NUCLEOTIDE SEQUENCE [LARGE SCALE GENOMIC DNA]</scope>
    <source>
        <strain evidence="1 2">MCA 3645</strain>
    </source>
</reference>
<protein>
    <submittedName>
        <fullName evidence="1">Uncharacterized protein</fullName>
    </submittedName>
</protein>
<proteinExistence type="predicted"/>
<dbReference type="EMBL" id="KZ819188">
    <property type="protein sequence ID" value="PWZ03486.1"/>
    <property type="molecule type" value="Genomic_DNA"/>
</dbReference>
<keyword evidence="2" id="KW-1185">Reference proteome</keyword>
<dbReference type="Proteomes" id="UP000246740">
    <property type="component" value="Unassembled WGS sequence"/>
</dbReference>
<gene>
    <name evidence="1" type="ORF">BCV70DRAFT_197701</name>
</gene>
<dbReference type="InParanoid" id="A0A317XYW3"/>
<evidence type="ECO:0000313" key="1">
    <source>
        <dbReference type="EMBL" id="PWZ03486.1"/>
    </source>
</evidence>
<organism evidence="1 2">
    <name type="scientific">Testicularia cyperi</name>
    <dbReference type="NCBI Taxonomy" id="1882483"/>
    <lineage>
        <taxon>Eukaryota</taxon>
        <taxon>Fungi</taxon>
        <taxon>Dikarya</taxon>
        <taxon>Basidiomycota</taxon>
        <taxon>Ustilaginomycotina</taxon>
        <taxon>Ustilaginomycetes</taxon>
        <taxon>Ustilaginales</taxon>
        <taxon>Anthracoideaceae</taxon>
        <taxon>Testicularia</taxon>
    </lineage>
</organism>
<name>A0A317XYW3_9BASI</name>
<dbReference type="AlphaFoldDB" id="A0A317XYW3"/>
<evidence type="ECO:0000313" key="2">
    <source>
        <dbReference type="Proteomes" id="UP000246740"/>
    </source>
</evidence>